<dbReference type="GO" id="GO:0044718">
    <property type="term" value="P:siderophore transmembrane transport"/>
    <property type="evidence" value="ECO:0007669"/>
    <property type="project" value="TreeGrafter"/>
</dbReference>
<keyword evidence="7 10" id="KW-0472">Membrane</keyword>
<comment type="similarity">
    <text evidence="10 11">Belongs to the TonB-dependent receptor family.</text>
</comment>
<evidence type="ECO:0000256" key="11">
    <source>
        <dbReference type="RuleBase" id="RU003357"/>
    </source>
</evidence>
<feature type="domain" description="TonB-dependent receptor plug" evidence="14">
    <location>
        <begin position="46"/>
        <end position="147"/>
    </location>
</feature>
<dbReference type="GO" id="GO:0009279">
    <property type="term" value="C:cell outer membrane"/>
    <property type="evidence" value="ECO:0007669"/>
    <property type="project" value="UniProtKB-SubCell"/>
</dbReference>
<reference evidence="15 16" key="1">
    <citation type="submission" date="2019-10" db="EMBL/GenBank/DDBJ databases">
        <authorList>
            <person name="Dong K."/>
        </authorList>
    </citation>
    <scope>NUCLEOTIDE SEQUENCE [LARGE SCALE GENOMIC DNA]</scope>
    <source>
        <strain evidence="16">dk4302</strain>
    </source>
</reference>
<evidence type="ECO:0000256" key="10">
    <source>
        <dbReference type="PROSITE-ProRule" id="PRU01360"/>
    </source>
</evidence>
<evidence type="ECO:0000256" key="3">
    <source>
        <dbReference type="ARBA" id="ARBA00022452"/>
    </source>
</evidence>
<feature type="signal peptide" evidence="12">
    <location>
        <begin position="1"/>
        <end position="19"/>
    </location>
</feature>
<evidence type="ECO:0000256" key="4">
    <source>
        <dbReference type="ARBA" id="ARBA00022692"/>
    </source>
</evidence>
<evidence type="ECO:0000313" key="15">
    <source>
        <dbReference type="EMBL" id="QGA26203.1"/>
    </source>
</evidence>
<gene>
    <name evidence="15" type="ORF">GFH32_07640</name>
</gene>
<feature type="chain" id="PRO_5024874279" evidence="12">
    <location>
        <begin position="20"/>
        <end position="622"/>
    </location>
</feature>
<dbReference type="CDD" id="cd01347">
    <property type="entry name" value="ligand_gated_channel"/>
    <property type="match status" value="1"/>
</dbReference>
<dbReference type="KEGG" id="sphe:GFH32_07640"/>
<protein>
    <submittedName>
        <fullName evidence="15">TonB-dependent receptor</fullName>
    </submittedName>
</protein>
<dbReference type="PANTHER" id="PTHR30069:SF29">
    <property type="entry name" value="HEMOGLOBIN AND HEMOGLOBIN-HAPTOGLOBIN-BINDING PROTEIN 1-RELATED"/>
    <property type="match status" value="1"/>
</dbReference>
<evidence type="ECO:0000256" key="9">
    <source>
        <dbReference type="ARBA" id="ARBA00023237"/>
    </source>
</evidence>
<keyword evidence="6 11" id="KW-0798">TonB box</keyword>
<dbReference type="GO" id="GO:0015344">
    <property type="term" value="F:siderophore uptake transmembrane transporter activity"/>
    <property type="evidence" value="ECO:0007669"/>
    <property type="project" value="TreeGrafter"/>
</dbReference>
<feature type="domain" description="TonB-dependent receptor-like beta-barrel" evidence="13">
    <location>
        <begin position="217"/>
        <end position="593"/>
    </location>
</feature>
<keyword evidence="16" id="KW-1185">Reference proteome</keyword>
<evidence type="ECO:0000256" key="6">
    <source>
        <dbReference type="ARBA" id="ARBA00023077"/>
    </source>
</evidence>
<dbReference type="InterPro" id="IPR037066">
    <property type="entry name" value="Plug_dom_sf"/>
</dbReference>
<evidence type="ECO:0000256" key="7">
    <source>
        <dbReference type="ARBA" id="ARBA00023136"/>
    </source>
</evidence>
<evidence type="ECO:0000313" key="16">
    <source>
        <dbReference type="Proteomes" id="UP000326921"/>
    </source>
</evidence>
<dbReference type="Pfam" id="PF00593">
    <property type="entry name" value="TonB_dep_Rec_b-barrel"/>
    <property type="match status" value="1"/>
</dbReference>
<evidence type="ECO:0000256" key="2">
    <source>
        <dbReference type="ARBA" id="ARBA00022448"/>
    </source>
</evidence>
<evidence type="ECO:0000259" key="14">
    <source>
        <dbReference type="Pfam" id="PF07715"/>
    </source>
</evidence>
<evidence type="ECO:0000256" key="8">
    <source>
        <dbReference type="ARBA" id="ARBA00023170"/>
    </source>
</evidence>
<dbReference type="EMBL" id="CP045652">
    <property type="protein sequence ID" value="QGA26203.1"/>
    <property type="molecule type" value="Genomic_DNA"/>
</dbReference>
<dbReference type="PANTHER" id="PTHR30069">
    <property type="entry name" value="TONB-DEPENDENT OUTER MEMBRANE RECEPTOR"/>
    <property type="match status" value="1"/>
</dbReference>
<dbReference type="Gene3D" id="2.170.130.10">
    <property type="entry name" value="TonB-dependent receptor, plug domain"/>
    <property type="match status" value="1"/>
</dbReference>
<dbReference type="InterPro" id="IPR000531">
    <property type="entry name" value="Beta-barrel_TonB"/>
</dbReference>
<dbReference type="Gene3D" id="2.40.170.20">
    <property type="entry name" value="TonB-dependent receptor, beta-barrel domain"/>
    <property type="match status" value="1"/>
</dbReference>
<name>A0A5Q0Q9I8_9SPHI</name>
<comment type="subcellular location">
    <subcellularLocation>
        <location evidence="1 10">Cell outer membrane</location>
        <topology evidence="1 10">Multi-pass membrane protein</topology>
    </subcellularLocation>
</comment>
<evidence type="ECO:0000256" key="5">
    <source>
        <dbReference type="ARBA" id="ARBA00022729"/>
    </source>
</evidence>
<keyword evidence="8 15" id="KW-0675">Receptor</keyword>
<keyword evidence="5 12" id="KW-0732">Signal</keyword>
<evidence type="ECO:0000259" key="13">
    <source>
        <dbReference type="Pfam" id="PF00593"/>
    </source>
</evidence>
<keyword evidence="2 10" id="KW-0813">Transport</keyword>
<dbReference type="SUPFAM" id="SSF56935">
    <property type="entry name" value="Porins"/>
    <property type="match status" value="1"/>
</dbReference>
<dbReference type="PROSITE" id="PS52016">
    <property type="entry name" value="TONB_DEPENDENT_REC_3"/>
    <property type="match status" value="1"/>
</dbReference>
<keyword evidence="3 10" id="KW-1134">Transmembrane beta strand</keyword>
<dbReference type="InterPro" id="IPR012910">
    <property type="entry name" value="Plug_dom"/>
</dbReference>
<dbReference type="InterPro" id="IPR036942">
    <property type="entry name" value="Beta-barrel_TonB_sf"/>
</dbReference>
<proteinExistence type="inferred from homology"/>
<organism evidence="15 16">
    <name type="scientific">Sphingobacterium zhuxiongii</name>
    <dbReference type="NCBI Taxonomy" id="2662364"/>
    <lineage>
        <taxon>Bacteria</taxon>
        <taxon>Pseudomonadati</taxon>
        <taxon>Bacteroidota</taxon>
        <taxon>Sphingobacteriia</taxon>
        <taxon>Sphingobacteriales</taxon>
        <taxon>Sphingobacteriaceae</taxon>
        <taxon>Sphingobacterium</taxon>
    </lineage>
</organism>
<accession>A0A5Q0Q9I8</accession>
<dbReference type="Pfam" id="PF07715">
    <property type="entry name" value="Plug"/>
    <property type="match status" value="1"/>
</dbReference>
<dbReference type="AlphaFoldDB" id="A0A5Q0Q9I8"/>
<keyword evidence="4 10" id="KW-0812">Transmembrane</keyword>
<evidence type="ECO:0000256" key="1">
    <source>
        <dbReference type="ARBA" id="ARBA00004571"/>
    </source>
</evidence>
<evidence type="ECO:0000256" key="12">
    <source>
        <dbReference type="SAM" id="SignalP"/>
    </source>
</evidence>
<dbReference type="Proteomes" id="UP000326921">
    <property type="component" value="Chromosome"/>
</dbReference>
<sequence>MFSRKLFLLLSISPSFLFAQQSDTTLLKEVVIQENRLSIPFDKRNRNIQILTQEDIQQLPSTSINEVLRYAAGVDIRQRGPFGTQADIGIDGGSFDQTLILINGVKLSDPQTGHHMLNLPVPLSEIQRIEVLRGPVSRIYGINGLTGAVNIVTKQATANSVFVQLQSGSSFKKVEAEVGKDGIYYGNAVQVGGSFVRKNHQHQLFFGKEHSNGQRYNSGADNEKLYYQNQITLAPSHKIQMMAGYINNEFGANGYYAAPGDKESEELVETVISSISSHHQLNKWYLSPRISHRYNEDDYRYFRNDLSKGRSKHYTQSLTGELHARYQTTLGDLGIGAEARFEDISSSNIGKHNRENYGFFTEFRTTKFNRFDINVGAYVNYNTDYNWEIFPGIDIGYQATEHLRLSVNSGTSQRIPTFTDLYLNQRPGNIGNPDLKSESAWQNEFGLQYYRNKFSFQAGYFYRDIRRFIDWLRESTDVPYQAQNLGNNKTHGIYANVGYKTVFAEQHSLMFNFAYTYLDPSIINDYSNSIIKYGIESLKHQLQASLSYSIQNWSITTANRWLERSSSNAYFISDLRLAYQKKRISVFADVQNIFDEKYVEVGAVPMPSRWANLGLRYQWTQH</sequence>
<keyword evidence="9 10" id="KW-0998">Cell outer membrane</keyword>
<dbReference type="RefSeq" id="WP_153510821.1">
    <property type="nucleotide sequence ID" value="NZ_CP045652.1"/>
</dbReference>
<dbReference type="InterPro" id="IPR039426">
    <property type="entry name" value="TonB-dep_rcpt-like"/>
</dbReference>